<protein>
    <recommendedName>
        <fullName evidence="8">Protein fem-1 homolog C</fullName>
    </recommendedName>
    <alternativeName>
        <fullName evidence="9">FEM1-gamma</fullName>
    </alternativeName>
</protein>
<evidence type="ECO:0000256" key="11">
    <source>
        <dbReference type="SAM" id="SignalP"/>
    </source>
</evidence>
<feature type="repeat" description="ANK" evidence="10">
    <location>
        <begin position="343"/>
        <end position="375"/>
    </location>
</feature>
<dbReference type="SMART" id="SM00248">
    <property type="entry name" value="ANK"/>
    <property type="match status" value="9"/>
</dbReference>
<feature type="repeat" description="ANK" evidence="10">
    <location>
        <begin position="376"/>
        <end position="408"/>
    </location>
</feature>
<feature type="repeat" description="ANK" evidence="10">
    <location>
        <begin position="268"/>
        <end position="290"/>
    </location>
</feature>
<evidence type="ECO:0000256" key="6">
    <source>
        <dbReference type="ARBA" id="ARBA00038500"/>
    </source>
</evidence>
<dbReference type="InterPro" id="IPR036770">
    <property type="entry name" value="Ankyrin_rpt-contain_sf"/>
</dbReference>
<dbReference type="GO" id="GO:0005737">
    <property type="term" value="C:cytoplasm"/>
    <property type="evidence" value="ECO:0007669"/>
    <property type="project" value="UniProtKB-ARBA"/>
</dbReference>
<dbReference type="FunFam" id="1.25.40.10:FF:000104">
    <property type="entry name" value="Fem-1 homolog c (C.elegans)"/>
    <property type="match status" value="1"/>
</dbReference>
<dbReference type="Pfam" id="PF12796">
    <property type="entry name" value="Ank_2"/>
    <property type="match status" value="3"/>
</dbReference>
<keyword evidence="3" id="KW-0833">Ubl conjugation pathway</keyword>
<keyword evidence="4" id="KW-0802">TPR repeat</keyword>
<evidence type="ECO:0000256" key="9">
    <source>
        <dbReference type="ARBA" id="ARBA00078430"/>
    </source>
</evidence>
<organism evidence="13 14">
    <name type="scientific">Menidia menidia</name>
    <name type="common">Atlantic silverside</name>
    <dbReference type="NCBI Taxonomy" id="238744"/>
    <lineage>
        <taxon>Eukaryota</taxon>
        <taxon>Metazoa</taxon>
        <taxon>Chordata</taxon>
        <taxon>Craniata</taxon>
        <taxon>Vertebrata</taxon>
        <taxon>Euteleostomi</taxon>
        <taxon>Actinopterygii</taxon>
        <taxon>Neopterygii</taxon>
        <taxon>Teleostei</taxon>
        <taxon>Neoteleostei</taxon>
        <taxon>Acanthomorphata</taxon>
        <taxon>Ovalentaria</taxon>
        <taxon>Atherinomorphae</taxon>
        <taxon>Atheriniformes</taxon>
        <taxon>Atherinopsidae</taxon>
        <taxon>Menidiinae</taxon>
        <taxon>Menidia</taxon>
    </lineage>
</organism>
<name>A0A8S4BAK6_9TELE</name>
<gene>
    <name evidence="13" type="ORF">MMEN_LOCUS10694</name>
</gene>
<dbReference type="EMBL" id="CAJRST010011112">
    <property type="protein sequence ID" value="CAG5923755.1"/>
    <property type="molecule type" value="Genomic_DNA"/>
</dbReference>
<evidence type="ECO:0000313" key="14">
    <source>
        <dbReference type="Proteomes" id="UP000677803"/>
    </source>
</evidence>
<dbReference type="Proteomes" id="UP000677803">
    <property type="component" value="Unassembled WGS sequence"/>
</dbReference>
<evidence type="ECO:0000259" key="12">
    <source>
        <dbReference type="PROSITE" id="PS50866"/>
    </source>
</evidence>
<dbReference type="SMART" id="SM01190">
    <property type="entry name" value="EMP24_GP25L"/>
    <property type="match status" value="1"/>
</dbReference>
<feature type="repeat" description="ANK" evidence="10">
    <location>
        <begin position="815"/>
        <end position="847"/>
    </location>
</feature>
<evidence type="ECO:0000256" key="7">
    <source>
        <dbReference type="ARBA" id="ARBA00063767"/>
    </source>
</evidence>
<reference evidence="13" key="1">
    <citation type="submission" date="2021-05" db="EMBL/GenBank/DDBJ databases">
        <authorList>
            <person name="Tigano A."/>
        </authorList>
    </citation>
    <scope>NUCLEOTIDE SEQUENCE</scope>
</reference>
<feature type="signal peptide" evidence="11">
    <location>
        <begin position="1"/>
        <end position="23"/>
    </location>
</feature>
<dbReference type="FunFam" id="1.25.40.20:FF:000163">
    <property type="entry name" value="Fem-1 homolog c (C.elegans)"/>
    <property type="match status" value="1"/>
</dbReference>
<evidence type="ECO:0000256" key="2">
    <source>
        <dbReference type="ARBA" id="ARBA00022737"/>
    </source>
</evidence>
<dbReference type="Pfam" id="PF00023">
    <property type="entry name" value="Ank"/>
    <property type="match status" value="1"/>
</dbReference>
<sequence length="905" mass="100736">MFGSLRVVLQVLWAQLLCGWALGSELTFELPDNAKQCFYEDIIMGTKCTLEFQVVTGGHYDVDCRLEDPDGTTLYKEMKKQYDSFTFIAAKNGTYKFCFSNEFSTFTHKTVYFDFQVGDDPPLFPNENRVTALTQMESACVSIHEAMKSVIDYQTHLRIREAQGRSRAEDLNTRVAFWSIGEAIILLVVSISQLHLSTATSQLRVIVTPPFHRYPLTVFRKSLDSLSRMDLKTAVFNAARDGKLRLLQKLLENKDGHEVTKLMGEKTNGATPLLMAARYGHLDLVEYLLECCSAPVEVGGSVNFDGETIEGAPPLWAASAAGHLKVVQSLLGHGASVNSTTLTNSTPLRAACFDGHLDIVKYLVEHKADLEVANRHGHTCLMISCYKGHKEIAQYLLEKGADVNRKSVKGNTALHDCAESGSLEIMRMLLQYGATMEQDGYGMTPLLSASVTGHTNIVDYLTTHQQVGLARTTGPCPRKGVQRAPVLKEGGVLLQTIHSERIDAMELLGATFVDKKRDLLGALKYWKRAMDLRYVDSNNVIQKPEPKQLIMAYDYAKEVGDLKLRSRRPDHAAGVRGDAFHLFKSSPQVTNGEELDGLISDPDEMRMQALLIRERILGPQHPDTSYYIRYRGAVYADSGNFERCINLWKYALDMQQSNLDPLSPMTASSLLSFAELFSFMLQDRAKGLLGTSVSFEDLMGILSKSVLEIERAVKQSGPMPPDPAQLSKALSIILHLICLLEKVPCTSEQDHFKKETIYRFLKLQPCGKNGYSPLHLAVDRNTTCVGRYPVCKFPSLTVASILLECGADVNSRDEDDNSPLHIAASNGHPDIMNLLISCGTHFDSTNAFQQTACDLLDEKELARNVIQPINHTTLQCLAARAIIKHSLDYRGNIPEKLEAFVLLHR</sequence>
<dbReference type="InterPro" id="IPR002110">
    <property type="entry name" value="Ankyrin_rpt"/>
</dbReference>
<evidence type="ECO:0000256" key="1">
    <source>
        <dbReference type="ARBA" id="ARBA00004906"/>
    </source>
</evidence>
<keyword evidence="5 10" id="KW-0040">ANK repeat</keyword>
<dbReference type="OrthoDB" id="8719842at2759"/>
<keyword evidence="2" id="KW-0677">Repeat</keyword>
<dbReference type="AlphaFoldDB" id="A0A8S4BAK6"/>
<dbReference type="PANTHER" id="PTHR24173:SF14">
    <property type="entry name" value="PROTEIN FEM-1 HOMOLOG C"/>
    <property type="match status" value="1"/>
</dbReference>
<dbReference type="Gene3D" id="1.25.40.10">
    <property type="entry name" value="Tetratricopeptide repeat domain"/>
    <property type="match status" value="1"/>
</dbReference>
<feature type="repeat" description="ANK" evidence="10">
    <location>
        <begin position="310"/>
        <end position="342"/>
    </location>
</feature>
<dbReference type="Gene3D" id="1.25.40.20">
    <property type="entry name" value="Ankyrin repeat-containing domain"/>
    <property type="match status" value="3"/>
</dbReference>
<keyword evidence="14" id="KW-1185">Reference proteome</keyword>
<dbReference type="PANTHER" id="PTHR24173">
    <property type="entry name" value="ANKYRIN REPEAT CONTAINING"/>
    <property type="match status" value="1"/>
</dbReference>
<evidence type="ECO:0000313" key="13">
    <source>
        <dbReference type="EMBL" id="CAG5923755.1"/>
    </source>
</evidence>
<comment type="pathway">
    <text evidence="1">Protein modification; protein ubiquitination.</text>
</comment>
<accession>A0A8S4BAK6</accession>
<feature type="chain" id="PRO_5035817674" description="Protein fem-1 homolog C" evidence="11">
    <location>
        <begin position="24"/>
        <end position="905"/>
    </location>
</feature>
<evidence type="ECO:0000256" key="3">
    <source>
        <dbReference type="ARBA" id="ARBA00022786"/>
    </source>
</evidence>
<dbReference type="PROSITE" id="PS50866">
    <property type="entry name" value="GOLD"/>
    <property type="match status" value="1"/>
</dbReference>
<keyword evidence="11" id="KW-0732">Signal</keyword>
<feature type="domain" description="GOLD" evidence="12">
    <location>
        <begin position="35"/>
        <end position="117"/>
    </location>
</feature>
<dbReference type="PROSITE" id="PS50088">
    <property type="entry name" value="ANK_REPEAT"/>
    <property type="match status" value="7"/>
</dbReference>
<dbReference type="FunFam" id="1.25.40.20:FF:000076">
    <property type="entry name" value="Fem-1 homolog c (C.elegans)"/>
    <property type="match status" value="1"/>
</dbReference>
<proteinExistence type="inferred from homology"/>
<comment type="caution">
    <text evidence="13">The sequence shown here is derived from an EMBL/GenBank/DDBJ whole genome shotgun (WGS) entry which is preliminary data.</text>
</comment>
<dbReference type="FunFam" id="1.25.40.20:FF:000173">
    <property type="entry name" value="Fem-1 homolog c (C.elegans)"/>
    <property type="match status" value="1"/>
</dbReference>
<dbReference type="InterPro" id="IPR009038">
    <property type="entry name" value="GOLD_dom"/>
</dbReference>
<dbReference type="InterPro" id="IPR036598">
    <property type="entry name" value="GOLD_dom_sf"/>
</dbReference>
<feature type="repeat" description="ANK" evidence="10">
    <location>
        <begin position="769"/>
        <end position="814"/>
    </location>
</feature>
<comment type="similarity">
    <text evidence="6">Belongs to the fem-1 family.</text>
</comment>
<dbReference type="SUPFAM" id="SSF48403">
    <property type="entry name" value="Ankyrin repeat"/>
    <property type="match status" value="2"/>
</dbReference>
<evidence type="ECO:0000256" key="5">
    <source>
        <dbReference type="ARBA" id="ARBA00023043"/>
    </source>
</evidence>
<evidence type="ECO:0000256" key="10">
    <source>
        <dbReference type="PROSITE-ProRule" id="PRU00023"/>
    </source>
</evidence>
<dbReference type="PRINTS" id="PR01415">
    <property type="entry name" value="ANKYRIN"/>
</dbReference>
<dbReference type="SUPFAM" id="SSF101576">
    <property type="entry name" value="Supernatant protein factor (SPF), C-terminal domain"/>
    <property type="match status" value="1"/>
</dbReference>
<dbReference type="PROSITE" id="PS50297">
    <property type="entry name" value="ANK_REP_REGION"/>
    <property type="match status" value="7"/>
</dbReference>
<evidence type="ECO:0000256" key="8">
    <source>
        <dbReference type="ARBA" id="ARBA00072195"/>
    </source>
</evidence>
<feature type="repeat" description="ANK" evidence="10">
    <location>
        <begin position="409"/>
        <end position="441"/>
    </location>
</feature>
<comment type="subunit">
    <text evidence="7">Component of a CRL2 E3 ubiquitin-protein ligase complex, also named ECS (Elongin BC-CUL2/5-SOCS-box protein) complex.</text>
</comment>
<dbReference type="Pfam" id="PF01105">
    <property type="entry name" value="EMP24_GP25L"/>
    <property type="match status" value="1"/>
</dbReference>
<dbReference type="InterPro" id="IPR011990">
    <property type="entry name" value="TPR-like_helical_dom_sf"/>
</dbReference>
<evidence type="ECO:0000256" key="4">
    <source>
        <dbReference type="ARBA" id="ARBA00022803"/>
    </source>
</evidence>